<evidence type="ECO:0000313" key="10">
    <source>
        <dbReference type="WBParaSite" id="PSU_v2.g10815.t1"/>
    </source>
</evidence>
<evidence type="ECO:0000256" key="5">
    <source>
        <dbReference type="ARBA" id="ARBA00022970"/>
    </source>
</evidence>
<evidence type="ECO:0000256" key="6">
    <source>
        <dbReference type="ARBA" id="ARBA00022989"/>
    </source>
</evidence>
<evidence type="ECO:0000256" key="3">
    <source>
        <dbReference type="ARBA" id="ARBA00022448"/>
    </source>
</evidence>
<evidence type="ECO:0000256" key="8">
    <source>
        <dbReference type="ARBA" id="ARBA00023136"/>
    </source>
</evidence>
<evidence type="ECO:0000313" key="9">
    <source>
        <dbReference type="Proteomes" id="UP000887577"/>
    </source>
</evidence>
<dbReference type="GO" id="GO:0140300">
    <property type="term" value="P:serine import into mitochondrion"/>
    <property type="evidence" value="ECO:0007669"/>
    <property type="project" value="TreeGrafter"/>
</dbReference>
<organism evidence="9 10">
    <name type="scientific">Panagrolaimus superbus</name>
    <dbReference type="NCBI Taxonomy" id="310955"/>
    <lineage>
        <taxon>Eukaryota</taxon>
        <taxon>Metazoa</taxon>
        <taxon>Ecdysozoa</taxon>
        <taxon>Nematoda</taxon>
        <taxon>Chromadorea</taxon>
        <taxon>Rhabditida</taxon>
        <taxon>Tylenchina</taxon>
        <taxon>Panagrolaimomorpha</taxon>
        <taxon>Panagrolaimoidea</taxon>
        <taxon>Panagrolaimidae</taxon>
        <taxon>Panagrolaimus</taxon>
    </lineage>
</organism>
<keyword evidence="3" id="KW-0813">Transport</keyword>
<dbReference type="Pfam" id="PF03820">
    <property type="entry name" value="SFXNs"/>
    <property type="match status" value="1"/>
</dbReference>
<comment type="similarity">
    <text evidence="2">Belongs to the sideroflexin family.</text>
</comment>
<sequence>MYGRLVPFVAIAIANGINIPLMRINEFTDGIALYDKNGVKVGESTKVAKDAVRDVVISRVGMAVPHMAFSPFIMQQIEKYPYMKARPMLNAPFCQSF</sequence>
<evidence type="ECO:0000256" key="7">
    <source>
        <dbReference type="ARBA" id="ARBA00023128"/>
    </source>
</evidence>
<dbReference type="GO" id="GO:0015075">
    <property type="term" value="F:monoatomic ion transmembrane transporter activity"/>
    <property type="evidence" value="ECO:0007669"/>
    <property type="project" value="InterPro"/>
</dbReference>
<proteinExistence type="inferred from homology"/>
<comment type="subcellular location">
    <subcellularLocation>
        <location evidence="1">Mitochondrion membrane</location>
        <topology evidence="1">Multi-pass membrane protein</topology>
    </subcellularLocation>
</comment>
<accession>A0A914XS52</accession>
<protein>
    <submittedName>
        <fullName evidence="10">Uncharacterized protein</fullName>
    </submittedName>
</protein>
<keyword evidence="6" id="KW-1133">Transmembrane helix</keyword>
<dbReference type="PANTHER" id="PTHR11153:SF8">
    <property type="entry name" value="SIDEROFLEXIN-1"/>
    <property type="match status" value="1"/>
</dbReference>
<keyword evidence="9" id="KW-1185">Reference proteome</keyword>
<dbReference type="AlphaFoldDB" id="A0A914XS52"/>
<dbReference type="Proteomes" id="UP000887577">
    <property type="component" value="Unplaced"/>
</dbReference>
<keyword evidence="8" id="KW-0472">Membrane</keyword>
<keyword evidence="5" id="KW-0029">Amino-acid transport</keyword>
<name>A0A914XS52_9BILA</name>
<keyword evidence="4" id="KW-0812">Transmembrane</keyword>
<keyword evidence="7" id="KW-0496">Mitochondrion</keyword>
<dbReference type="PANTHER" id="PTHR11153">
    <property type="entry name" value="SIDEROFLEXIN"/>
    <property type="match status" value="1"/>
</dbReference>
<dbReference type="InterPro" id="IPR004686">
    <property type="entry name" value="Mtc"/>
</dbReference>
<reference evidence="10" key="1">
    <citation type="submission" date="2022-11" db="UniProtKB">
        <authorList>
            <consortium name="WormBaseParasite"/>
        </authorList>
    </citation>
    <scope>IDENTIFICATION</scope>
</reference>
<dbReference type="GO" id="GO:0005743">
    <property type="term" value="C:mitochondrial inner membrane"/>
    <property type="evidence" value="ECO:0007669"/>
    <property type="project" value="TreeGrafter"/>
</dbReference>
<dbReference type="WBParaSite" id="PSU_v2.g10815.t1">
    <property type="protein sequence ID" value="PSU_v2.g10815.t1"/>
    <property type="gene ID" value="PSU_v2.g10815"/>
</dbReference>
<evidence type="ECO:0000256" key="1">
    <source>
        <dbReference type="ARBA" id="ARBA00004225"/>
    </source>
</evidence>
<evidence type="ECO:0000256" key="2">
    <source>
        <dbReference type="ARBA" id="ARBA00005974"/>
    </source>
</evidence>
<evidence type="ECO:0000256" key="4">
    <source>
        <dbReference type="ARBA" id="ARBA00022692"/>
    </source>
</evidence>